<dbReference type="PANTHER" id="PTHR10039">
    <property type="entry name" value="AMELOGENIN"/>
    <property type="match status" value="1"/>
</dbReference>
<organism evidence="5 6">
    <name type="scientific">Trichoderma simmonsii</name>
    <dbReference type="NCBI Taxonomy" id="1491479"/>
    <lineage>
        <taxon>Eukaryota</taxon>
        <taxon>Fungi</taxon>
        <taxon>Dikarya</taxon>
        <taxon>Ascomycota</taxon>
        <taxon>Pezizomycotina</taxon>
        <taxon>Sordariomycetes</taxon>
        <taxon>Hypocreomycetidae</taxon>
        <taxon>Hypocreales</taxon>
        <taxon>Hypocreaceae</taxon>
        <taxon>Trichoderma</taxon>
    </lineage>
</organism>
<feature type="domain" description="NWD NACHT-NTPase N-terminal" evidence="2">
    <location>
        <begin position="55"/>
        <end position="262"/>
    </location>
</feature>
<dbReference type="AlphaFoldDB" id="A0A8G0PI26"/>
<dbReference type="InterPro" id="IPR056884">
    <property type="entry name" value="NPHP3-like_N"/>
</dbReference>
<proteinExistence type="predicted"/>
<evidence type="ECO:0000313" key="6">
    <source>
        <dbReference type="Proteomes" id="UP000826661"/>
    </source>
</evidence>
<dbReference type="Pfam" id="PF24883">
    <property type="entry name" value="NPHP3_N"/>
    <property type="match status" value="1"/>
</dbReference>
<evidence type="ECO:0000259" key="4">
    <source>
        <dbReference type="Pfam" id="PF24883"/>
    </source>
</evidence>
<evidence type="ECO:0000313" key="5">
    <source>
        <dbReference type="EMBL" id="QYT02152.1"/>
    </source>
</evidence>
<dbReference type="Gene3D" id="1.25.40.20">
    <property type="entry name" value="Ankyrin repeat-containing domain"/>
    <property type="match status" value="1"/>
</dbReference>
<dbReference type="Gene3D" id="3.40.50.300">
    <property type="entry name" value="P-loop containing nucleotide triphosphate hydrolases"/>
    <property type="match status" value="1"/>
</dbReference>
<reference evidence="5 6" key="1">
    <citation type="journal article" date="2021" name="BMC Genomics">
        <title>Telomere-to-telomere genome assembly of asparaginase-producing Trichoderma simmonsii.</title>
        <authorList>
            <person name="Chung D."/>
            <person name="Kwon Y.M."/>
            <person name="Yang Y."/>
        </authorList>
    </citation>
    <scope>NUCLEOTIDE SEQUENCE [LARGE SCALE GENOMIC DNA]</scope>
    <source>
        <strain evidence="5 6">GH-Sj1</strain>
    </source>
</reference>
<dbReference type="InterPro" id="IPR055530">
    <property type="entry name" value="DUF7104"/>
</dbReference>
<dbReference type="InterPro" id="IPR054471">
    <property type="entry name" value="GPIID_WHD"/>
</dbReference>
<feature type="domain" description="Nephrocystin 3-like N-terminal" evidence="4">
    <location>
        <begin position="336"/>
        <end position="521"/>
    </location>
</feature>
<dbReference type="Pfam" id="PF17100">
    <property type="entry name" value="NACHT_N"/>
    <property type="match status" value="1"/>
</dbReference>
<dbReference type="Pfam" id="PF22939">
    <property type="entry name" value="WHD_GPIID"/>
    <property type="match status" value="1"/>
</dbReference>
<dbReference type="Proteomes" id="UP000826661">
    <property type="component" value="Chromosome V"/>
</dbReference>
<evidence type="ECO:0000259" key="2">
    <source>
        <dbReference type="Pfam" id="PF17100"/>
    </source>
</evidence>
<evidence type="ECO:0000259" key="3">
    <source>
        <dbReference type="Pfam" id="PF22939"/>
    </source>
</evidence>
<dbReference type="Gene3D" id="1.20.5.340">
    <property type="match status" value="2"/>
</dbReference>
<gene>
    <name evidence="5" type="ORF">H0G86_009159</name>
</gene>
<keyword evidence="1" id="KW-0677">Repeat</keyword>
<dbReference type="InterPro" id="IPR027417">
    <property type="entry name" value="P-loop_NTPase"/>
</dbReference>
<dbReference type="EMBL" id="CP075868">
    <property type="protein sequence ID" value="QYT02152.1"/>
    <property type="molecule type" value="Genomic_DNA"/>
</dbReference>
<dbReference type="InterPro" id="IPR031359">
    <property type="entry name" value="NACHT_N"/>
</dbReference>
<keyword evidence="6" id="KW-1185">Reference proteome</keyword>
<accession>A0A8G0PI26</accession>
<dbReference type="SUPFAM" id="SSF48403">
    <property type="entry name" value="Ankyrin repeat"/>
    <property type="match status" value="1"/>
</dbReference>
<name>A0A8G0PI26_9HYPO</name>
<protein>
    <submittedName>
        <fullName evidence="5">Ankyrin repeat protein</fullName>
    </submittedName>
</protein>
<dbReference type="Pfam" id="PF23397">
    <property type="entry name" value="DUF7104"/>
    <property type="match status" value="8"/>
</dbReference>
<dbReference type="InterPro" id="IPR036770">
    <property type="entry name" value="Ankyrin_rpt-contain_sf"/>
</dbReference>
<feature type="domain" description="GPI inositol-deacylase winged helix" evidence="3">
    <location>
        <begin position="631"/>
        <end position="724"/>
    </location>
</feature>
<sequence length="1198" mass="135480">MASGNIATDGSKQVNTWVQLNLFKQVVHGTANAAISVIAAVAARIRGSSTVNDFNLWSRAYEVAQERQGELMKDFMKYLDTLHITLPPGTNRDVMDPSYAECVVDKLFAIREENGISLSVRKAHTEIREEIEKLAKFLLWSDSIVKTAVNSEPHVALAWSGVSLFLLAVSNSQAYNIDMLRDFNTINDIQIFWKDVEEAYLASPHYHHLKEPLAQLYSHIVEYQAWAICHTSKPPVSRTFYSVAGSKTWSGSITSVKNMEQTCLSYITGGQQAEIYEISRNQLLAIEKQVVLQEEILQSFKNNKQGDLEQKLLCDLAKVAGDYQRCKNFHPLRVPGTCEWFLADERFRQWRNSQIGAFLWVSASPGCGKSVLTRFLIEEGHLIPDTTMTIETSAILASRTPSVICYFFYRERGEGQMDVTQGLCAILQQLFQHPLTSNLIAHAVPSHRIQQDTLTQKLDELWKILIDCANSSSVEIICVLDALDECKEDRRKEFVGLLEKLYNPNNTSLIPSKLKFLITSRPYENLETLFKRFSSFTAYLHIDGDDKSGQIGEEINLVIDIKLNDIAKDFSQQDRDMISHRLKSMENRTYLWLHLTLGIIEDKMSCYSRGADIEEFLSQLPSRVADAYEEILSKSQDEEKVETLLQIVLAATRPLTLDEANCALTLALEKGPVLSEERLRHRLWPRSRFKATLQNLCGLFISIYDSSLLFIHQTAKEFLIHPEHTAKWKGRFNLPKSHGILSEACIKYLQILDPSCQHPKDEYPLFAYAAKTWPLHFRSQDADSTKLLRKSARELCRVSDPRRRFWINGSGTSYYKNKLPDLHLATYLGLAAIVHDMLVYEHADGNEEIDCFKTPLDIAILQGHLDVMKTLLESAHERKITCGESHMMAAVGHRQKAGPMITMLLEKYGDEVNVTESVLLRAAKNPWMGGTTAFAMLLNRGGDEIKITEKMVSEIALGGSVETMALLLNERGDEFKITKDAIISATLNKKEMLDLLLQRRRHEIEISEAVIKASMQTHYPETLKLVLDSVDDKDITARLVVAAADDCFQGLAKIPLLLDKGGHEIKMTEDILKAAAGNRYSGLEIITFLLDKYGHEIEMTEDIVKAAVQNDKQGLGIVSLLLDRCGHEITITEDIVKEALRNCQCGPDIISLLLDERGHKIYITEDIMAIAQERGYKKDEMLVLFREGQNNGKDVIRD</sequence>
<evidence type="ECO:0000256" key="1">
    <source>
        <dbReference type="ARBA" id="ARBA00022737"/>
    </source>
</evidence>